<evidence type="ECO:0000313" key="3">
    <source>
        <dbReference type="Proteomes" id="UP001356427"/>
    </source>
</evidence>
<dbReference type="AlphaFoldDB" id="A0AAN8KMK0"/>
<dbReference type="InterPro" id="IPR013320">
    <property type="entry name" value="ConA-like_dom_sf"/>
</dbReference>
<dbReference type="PANTHER" id="PTHR24103">
    <property type="entry name" value="E3 UBIQUITIN-PROTEIN LIGASE TRIM"/>
    <property type="match status" value="1"/>
</dbReference>
<proteinExistence type="predicted"/>
<dbReference type="SUPFAM" id="SSF49899">
    <property type="entry name" value="Concanavalin A-like lectins/glucanases"/>
    <property type="match status" value="1"/>
</dbReference>
<feature type="compositionally biased region" description="Polar residues" evidence="1">
    <location>
        <begin position="16"/>
        <end position="27"/>
    </location>
</feature>
<dbReference type="InterPro" id="IPR003879">
    <property type="entry name" value="Butyrophylin_SPRY"/>
</dbReference>
<dbReference type="InterPro" id="IPR043136">
    <property type="entry name" value="B30.2/SPRY_sf"/>
</dbReference>
<evidence type="ECO:0000256" key="1">
    <source>
        <dbReference type="SAM" id="MobiDB-lite"/>
    </source>
</evidence>
<dbReference type="Gene3D" id="2.60.120.920">
    <property type="match status" value="1"/>
</dbReference>
<organism evidence="2 3">
    <name type="scientific">Coregonus suidteri</name>
    <dbReference type="NCBI Taxonomy" id="861788"/>
    <lineage>
        <taxon>Eukaryota</taxon>
        <taxon>Metazoa</taxon>
        <taxon>Chordata</taxon>
        <taxon>Craniata</taxon>
        <taxon>Vertebrata</taxon>
        <taxon>Euteleostomi</taxon>
        <taxon>Actinopterygii</taxon>
        <taxon>Neopterygii</taxon>
        <taxon>Teleostei</taxon>
        <taxon>Protacanthopterygii</taxon>
        <taxon>Salmoniformes</taxon>
        <taxon>Salmonidae</taxon>
        <taxon>Coregoninae</taxon>
        <taxon>Coregonus</taxon>
    </lineage>
</organism>
<dbReference type="PRINTS" id="PR01407">
    <property type="entry name" value="BUTYPHLNCDUF"/>
</dbReference>
<comment type="caution">
    <text evidence="2">The sequence shown here is derived from an EMBL/GenBank/DDBJ whole genome shotgun (WGS) entry which is preliminary data.</text>
</comment>
<evidence type="ECO:0000313" key="2">
    <source>
        <dbReference type="EMBL" id="KAK6291855.1"/>
    </source>
</evidence>
<dbReference type="EMBL" id="JAGTTL010000039">
    <property type="protein sequence ID" value="KAK6291855.1"/>
    <property type="molecule type" value="Genomic_DNA"/>
</dbReference>
<name>A0AAN8KMK0_9TELE</name>
<reference evidence="2 3" key="1">
    <citation type="submission" date="2021-04" db="EMBL/GenBank/DDBJ databases">
        <authorList>
            <person name="De Guttry C."/>
            <person name="Zahm M."/>
            <person name="Klopp C."/>
            <person name="Cabau C."/>
            <person name="Louis A."/>
            <person name="Berthelot C."/>
            <person name="Parey E."/>
            <person name="Roest Crollius H."/>
            <person name="Montfort J."/>
            <person name="Robinson-Rechavi M."/>
            <person name="Bucao C."/>
            <person name="Bouchez O."/>
            <person name="Gislard M."/>
            <person name="Lluch J."/>
            <person name="Milhes M."/>
            <person name="Lampietro C."/>
            <person name="Lopez Roques C."/>
            <person name="Donnadieu C."/>
            <person name="Braasch I."/>
            <person name="Desvignes T."/>
            <person name="Postlethwait J."/>
            <person name="Bobe J."/>
            <person name="Wedekind C."/>
            <person name="Guiguen Y."/>
        </authorList>
    </citation>
    <scope>NUCLEOTIDE SEQUENCE [LARGE SCALE GENOMIC DNA]</scope>
    <source>
        <strain evidence="2">Cs_M1</strain>
        <tissue evidence="2">Blood</tissue>
    </source>
</reference>
<protein>
    <recommendedName>
        <fullName evidence="4">B30.2/SPRY domain-containing protein</fullName>
    </recommendedName>
</protein>
<gene>
    <name evidence="2" type="ORF">J4Q44_G00376400</name>
</gene>
<sequence>MLWIKNKRTEARHPLQTETQLNPSPRNDASVRSRKDTAEFDINKARTHEVYVTLDVDTAHPKLKINGKSLHWIGESSQRNIDIENCFDEEPFVLGNTGRALKTYWEVDVKEKDDWVLGVAKANGSQEGAVGFQTK</sequence>
<evidence type="ECO:0008006" key="4">
    <source>
        <dbReference type="Google" id="ProtNLM"/>
    </source>
</evidence>
<feature type="region of interest" description="Disordered" evidence="1">
    <location>
        <begin position="8"/>
        <end position="37"/>
    </location>
</feature>
<dbReference type="InterPro" id="IPR050143">
    <property type="entry name" value="TRIM/RBCC"/>
</dbReference>
<dbReference type="Proteomes" id="UP001356427">
    <property type="component" value="Unassembled WGS sequence"/>
</dbReference>
<keyword evidence="3" id="KW-1185">Reference proteome</keyword>
<accession>A0AAN8KMK0</accession>